<name>A1DUS4_CAPAN</name>
<dbReference type="AlphaFoldDB" id="A1DUS4"/>
<evidence type="ECO:0000313" key="1">
    <source>
        <dbReference type="EMBL" id="ABK80826.1"/>
    </source>
</evidence>
<dbReference type="EMBL" id="EF064270">
    <property type="protein sequence ID" value="ABK80826.1"/>
    <property type="molecule type" value="Genomic_DNA"/>
</dbReference>
<proteinExistence type="predicted"/>
<organism evidence="1">
    <name type="scientific">Capsicum annuum</name>
    <name type="common">Capsicum pepper</name>
    <dbReference type="NCBI Taxonomy" id="4072"/>
    <lineage>
        <taxon>Eukaryota</taxon>
        <taxon>Viridiplantae</taxon>
        <taxon>Streptophyta</taxon>
        <taxon>Embryophyta</taxon>
        <taxon>Tracheophyta</taxon>
        <taxon>Spermatophyta</taxon>
        <taxon>Magnoliopsida</taxon>
        <taxon>eudicotyledons</taxon>
        <taxon>Gunneridae</taxon>
        <taxon>Pentapetalae</taxon>
        <taxon>asterids</taxon>
        <taxon>lamiids</taxon>
        <taxon>Solanales</taxon>
        <taxon>Solanaceae</taxon>
        <taxon>Solanoideae</taxon>
        <taxon>Capsiceae</taxon>
        <taxon>Capsicum</taxon>
    </lineage>
</organism>
<accession>A1DUS4</accession>
<protein>
    <submittedName>
        <fullName evidence="1">PR-protein</fullName>
    </submittedName>
</protein>
<reference evidence="1" key="1">
    <citation type="submission" date="2006-10" db="EMBL/GenBank/DDBJ databases">
        <title>Analysis and Cloning of Resistance Phytophthora Blight Gene Analogs in Capsicum annuum.</title>
        <authorList>
            <person name="Gong H.Z."/>
            <person name="Ma W."/>
            <person name="Li W.D."/>
            <person name="Jia L.Q."/>
        </authorList>
    </citation>
    <scope>NUCLEOTIDE SEQUENCE</scope>
</reference>
<sequence length="34" mass="4045">MFVSVKVSVDDRVLVSHYIYMCEYWMDMGPCNLL</sequence>
<feature type="non-terminal residue" evidence="1">
    <location>
        <position position="34"/>
    </location>
</feature>